<evidence type="ECO:0000313" key="7">
    <source>
        <dbReference type="EMBL" id="EOS11274.1"/>
    </source>
</evidence>
<evidence type="ECO:0000256" key="3">
    <source>
        <dbReference type="ARBA" id="ARBA00023082"/>
    </source>
</evidence>
<dbReference type="NCBIfam" id="TIGR02937">
    <property type="entry name" value="sigma70-ECF"/>
    <property type="match status" value="1"/>
</dbReference>
<dbReference type="InterPro" id="IPR007627">
    <property type="entry name" value="RNA_pol_sigma70_r2"/>
</dbReference>
<dbReference type="SUPFAM" id="SSF88659">
    <property type="entry name" value="Sigma3 and sigma4 domains of RNA polymerase sigma factors"/>
    <property type="match status" value="1"/>
</dbReference>
<dbReference type="PANTHER" id="PTHR43133">
    <property type="entry name" value="RNA POLYMERASE ECF-TYPE SIGMA FACTO"/>
    <property type="match status" value="1"/>
</dbReference>
<dbReference type="Proteomes" id="UP000014200">
    <property type="component" value="Unassembled WGS sequence"/>
</dbReference>
<keyword evidence="4" id="KW-0804">Transcription</keyword>
<dbReference type="GO" id="GO:0003677">
    <property type="term" value="F:DNA binding"/>
    <property type="evidence" value="ECO:0007669"/>
    <property type="project" value="InterPro"/>
</dbReference>
<dbReference type="InterPro" id="IPR039425">
    <property type="entry name" value="RNA_pol_sigma-70-like"/>
</dbReference>
<evidence type="ECO:0000256" key="2">
    <source>
        <dbReference type="ARBA" id="ARBA00023015"/>
    </source>
</evidence>
<keyword evidence="9" id="KW-1185">Reference proteome</keyword>
<comment type="caution">
    <text evidence="7">The sequence shown here is derived from an EMBL/GenBank/DDBJ whole genome shotgun (WGS) entry which is preliminary data.</text>
</comment>
<sequence length="187" mass="22111">MDEKRAIALLRQGSHEAFSSIYATYWSKVYNFSRLYTVSTDDAKEAVQSVFVKLWEKRELLDEEKSLEGLLFIMTRNFIFDQDKKHLNEELYRDSVLQAYNEDYIKHHCDLEEQIIAKQLSKHIDLLIDSLPDKQKTAFTLSRKKYLSYKEIAIEMNISEKAVEKLITKALKYLKQNCTLLFIFCSM</sequence>
<organism evidence="7 9">
    <name type="scientific">Phocaeicola sartorii</name>
    <dbReference type="NCBI Taxonomy" id="671267"/>
    <lineage>
        <taxon>Bacteria</taxon>
        <taxon>Pseudomonadati</taxon>
        <taxon>Bacteroidota</taxon>
        <taxon>Bacteroidia</taxon>
        <taxon>Bacteroidales</taxon>
        <taxon>Bacteroidaceae</taxon>
        <taxon>Phocaeicola</taxon>
    </lineage>
</organism>
<dbReference type="InterPro" id="IPR013249">
    <property type="entry name" value="RNA_pol_sigma70_r4_t2"/>
</dbReference>
<dbReference type="EMBL" id="SRYJ01000020">
    <property type="protein sequence ID" value="TGY70315.1"/>
    <property type="molecule type" value="Genomic_DNA"/>
</dbReference>
<dbReference type="Pfam" id="PF04542">
    <property type="entry name" value="Sigma70_r2"/>
    <property type="match status" value="1"/>
</dbReference>
<dbReference type="InterPro" id="IPR014284">
    <property type="entry name" value="RNA_pol_sigma-70_dom"/>
</dbReference>
<feature type="domain" description="RNA polymerase sigma factor 70 region 4 type 2" evidence="6">
    <location>
        <begin position="124"/>
        <end position="174"/>
    </location>
</feature>
<dbReference type="EMBL" id="ASSP01000018">
    <property type="protein sequence ID" value="EOS11274.1"/>
    <property type="molecule type" value="Genomic_DNA"/>
</dbReference>
<protein>
    <submittedName>
        <fullName evidence="7 8">RNA polymerase sigma-70 factor</fullName>
    </submittedName>
</protein>
<dbReference type="STRING" id="1235788.C802_02986"/>
<dbReference type="GO" id="GO:0006352">
    <property type="term" value="P:DNA-templated transcription initiation"/>
    <property type="evidence" value="ECO:0007669"/>
    <property type="project" value="InterPro"/>
</dbReference>
<keyword evidence="3" id="KW-0731">Sigma factor</keyword>
<evidence type="ECO:0000259" key="6">
    <source>
        <dbReference type="Pfam" id="PF08281"/>
    </source>
</evidence>
<evidence type="ECO:0000313" key="9">
    <source>
        <dbReference type="Proteomes" id="UP000014200"/>
    </source>
</evidence>
<dbReference type="GeneID" id="82152096"/>
<dbReference type="InterPro" id="IPR013325">
    <property type="entry name" value="RNA_pol_sigma_r2"/>
</dbReference>
<dbReference type="Pfam" id="PF08281">
    <property type="entry name" value="Sigma70_r4_2"/>
    <property type="match status" value="1"/>
</dbReference>
<accession>R9I510</accession>
<dbReference type="PATRIC" id="fig|1235788.3.peg.3059"/>
<dbReference type="InterPro" id="IPR013324">
    <property type="entry name" value="RNA_pol_sigma_r3/r4-like"/>
</dbReference>
<reference evidence="8 10" key="2">
    <citation type="submission" date="2019-04" db="EMBL/GenBank/DDBJ databases">
        <title>Microbes associate with the intestines of laboratory mice.</title>
        <authorList>
            <person name="Navarre W."/>
            <person name="Wong E."/>
            <person name="Huang K."/>
            <person name="Tropini C."/>
            <person name="Ng K."/>
            <person name="Yu B."/>
        </authorList>
    </citation>
    <scope>NUCLEOTIDE SEQUENCE [LARGE SCALE GENOMIC DNA]</scope>
    <source>
        <strain evidence="8 10">NM22_B1</strain>
    </source>
</reference>
<evidence type="ECO:0000313" key="10">
    <source>
        <dbReference type="Proteomes" id="UP000310760"/>
    </source>
</evidence>
<keyword evidence="2" id="KW-0805">Transcription regulation</keyword>
<feature type="domain" description="RNA polymerase sigma-70 region 2" evidence="5">
    <location>
        <begin position="22"/>
        <end position="82"/>
    </location>
</feature>
<gene>
    <name evidence="7" type="ORF">C802_02986</name>
    <name evidence="8" type="ORF">E5339_10435</name>
</gene>
<evidence type="ECO:0000256" key="4">
    <source>
        <dbReference type="ARBA" id="ARBA00023163"/>
    </source>
</evidence>
<proteinExistence type="inferred from homology"/>
<dbReference type="OrthoDB" id="1342792at2"/>
<dbReference type="Gene3D" id="1.10.1740.10">
    <property type="match status" value="1"/>
</dbReference>
<dbReference type="NCBIfam" id="TIGR02985">
    <property type="entry name" value="Sig70_bacteroi1"/>
    <property type="match status" value="1"/>
</dbReference>
<name>R9I510_9BACT</name>
<dbReference type="Proteomes" id="UP000310760">
    <property type="component" value="Unassembled WGS sequence"/>
</dbReference>
<dbReference type="AlphaFoldDB" id="R9I510"/>
<dbReference type="RefSeq" id="WP_016277316.1">
    <property type="nucleotide sequence ID" value="NZ_CAJUNV010000024.1"/>
</dbReference>
<dbReference type="GO" id="GO:0016987">
    <property type="term" value="F:sigma factor activity"/>
    <property type="evidence" value="ECO:0007669"/>
    <property type="project" value="UniProtKB-KW"/>
</dbReference>
<evidence type="ECO:0000259" key="5">
    <source>
        <dbReference type="Pfam" id="PF04542"/>
    </source>
</evidence>
<evidence type="ECO:0000256" key="1">
    <source>
        <dbReference type="ARBA" id="ARBA00010641"/>
    </source>
</evidence>
<reference evidence="7 9" key="1">
    <citation type="submission" date="2013-04" db="EMBL/GenBank/DDBJ databases">
        <title>The Genome Sequence of Bacteroides massiliensis dnLKV3.</title>
        <authorList>
            <consortium name="The Broad Institute Genomics Platform"/>
            <consortium name="The Broad Institute Genome Sequencing Center for Infectious Disease"/>
            <person name="Earl A."/>
            <person name="Xavier R."/>
            <person name="Kuhn K."/>
            <person name="Stappenbeck T."/>
            <person name="Walker B."/>
            <person name="Young S."/>
            <person name="Zeng Q."/>
            <person name="Gargeya S."/>
            <person name="Fitzgerald M."/>
            <person name="Haas B."/>
            <person name="Abouelleil A."/>
            <person name="Allen A.W."/>
            <person name="Alvarado L."/>
            <person name="Arachchi H.M."/>
            <person name="Berlin A.M."/>
            <person name="Chapman S.B."/>
            <person name="Gainer-Dewar J."/>
            <person name="Goldberg J."/>
            <person name="Griggs A."/>
            <person name="Gujja S."/>
            <person name="Hansen M."/>
            <person name="Howarth C."/>
            <person name="Imamovic A."/>
            <person name="Ireland A."/>
            <person name="Larimer J."/>
            <person name="McCowan C."/>
            <person name="Murphy C."/>
            <person name="Pearson M."/>
            <person name="Poon T.W."/>
            <person name="Priest M."/>
            <person name="Roberts A."/>
            <person name="Saif S."/>
            <person name="Shea T."/>
            <person name="Sisk P."/>
            <person name="Sykes S."/>
            <person name="Wortman J."/>
            <person name="Nusbaum C."/>
            <person name="Birren B."/>
        </authorList>
    </citation>
    <scope>NUCLEOTIDE SEQUENCE [LARGE SCALE GENOMIC DNA]</scope>
    <source>
        <strain evidence="9">dnLKV3</strain>
        <strain evidence="7">DnLKV3</strain>
    </source>
</reference>
<dbReference type="PANTHER" id="PTHR43133:SF46">
    <property type="entry name" value="RNA POLYMERASE SIGMA-70 FACTOR ECF SUBFAMILY"/>
    <property type="match status" value="1"/>
</dbReference>
<dbReference type="CDD" id="cd06171">
    <property type="entry name" value="Sigma70_r4"/>
    <property type="match status" value="1"/>
</dbReference>
<evidence type="ECO:0000313" key="8">
    <source>
        <dbReference type="EMBL" id="TGY70315.1"/>
    </source>
</evidence>
<dbReference type="HOGENOM" id="CLU_047691_4_1_10"/>
<dbReference type="Gene3D" id="1.10.10.10">
    <property type="entry name" value="Winged helix-like DNA-binding domain superfamily/Winged helix DNA-binding domain"/>
    <property type="match status" value="1"/>
</dbReference>
<dbReference type="SUPFAM" id="SSF88946">
    <property type="entry name" value="Sigma2 domain of RNA polymerase sigma factors"/>
    <property type="match status" value="1"/>
</dbReference>
<dbReference type="InterPro" id="IPR036388">
    <property type="entry name" value="WH-like_DNA-bd_sf"/>
</dbReference>
<comment type="similarity">
    <text evidence="1">Belongs to the sigma-70 factor family. ECF subfamily.</text>
</comment>
<dbReference type="InterPro" id="IPR014327">
    <property type="entry name" value="RNA_pol_sigma70_bacteroid"/>
</dbReference>